<accession>A0A5C6ELT0</accession>
<organism evidence="1 2">
    <name type="scientific">Rubripirellula tenax</name>
    <dbReference type="NCBI Taxonomy" id="2528015"/>
    <lineage>
        <taxon>Bacteria</taxon>
        <taxon>Pseudomonadati</taxon>
        <taxon>Planctomycetota</taxon>
        <taxon>Planctomycetia</taxon>
        <taxon>Pirellulales</taxon>
        <taxon>Pirellulaceae</taxon>
        <taxon>Rubripirellula</taxon>
    </lineage>
</organism>
<dbReference type="EMBL" id="SJPW01000005">
    <property type="protein sequence ID" value="TWU50693.1"/>
    <property type="molecule type" value="Genomic_DNA"/>
</dbReference>
<dbReference type="OrthoDB" id="5523786at2"/>
<dbReference type="Proteomes" id="UP000318288">
    <property type="component" value="Unassembled WGS sequence"/>
</dbReference>
<dbReference type="AlphaFoldDB" id="A0A5C6ELT0"/>
<keyword evidence="2" id="KW-1185">Reference proteome</keyword>
<evidence type="ECO:0000313" key="1">
    <source>
        <dbReference type="EMBL" id="TWU50693.1"/>
    </source>
</evidence>
<protein>
    <submittedName>
        <fullName evidence="1">Uncharacterized protein</fullName>
    </submittedName>
</protein>
<gene>
    <name evidence="1" type="ORF">Poly51_39860</name>
</gene>
<evidence type="ECO:0000313" key="2">
    <source>
        <dbReference type="Proteomes" id="UP000318288"/>
    </source>
</evidence>
<sequence length="114" mass="12567">MIDYSVIAQTQELAFENYQVLTLVSALAGAVRPNLRAVFVTCSSPDTVTVHFALSADTPEDREEIADIIFELEAGQLDPLNVTCNSEVHVHSDHIQLPSNLGRPVFIRNSPQFT</sequence>
<name>A0A5C6ELT0_9BACT</name>
<dbReference type="RefSeq" id="WP_146459389.1">
    <property type="nucleotide sequence ID" value="NZ_SJPW01000005.1"/>
</dbReference>
<reference evidence="1 2" key="1">
    <citation type="submission" date="2019-02" db="EMBL/GenBank/DDBJ databases">
        <title>Deep-cultivation of Planctomycetes and their phenomic and genomic characterization uncovers novel biology.</title>
        <authorList>
            <person name="Wiegand S."/>
            <person name="Jogler M."/>
            <person name="Boedeker C."/>
            <person name="Pinto D."/>
            <person name="Vollmers J."/>
            <person name="Rivas-Marin E."/>
            <person name="Kohn T."/>
            <person name="Peeters S.H."/>
            <person name="Heuer A."/>
            <person name="Rast P."/>
            <person name="Oberbeckmann S."/>
            <person name="Bunk B."/>
            <person name="Jeske O."/>
            <person name="Meyerdierks A."/>
            <person name="Storesund J.E."/>
            <person name="Kallscheuer N."/>
            <person name="Luecker S."/>
            <person name="Lage O.M."/>
            <person name="Pohl T."/>
            <person name="Merkel B.J."/>
            <person name="Hornburger P."/>
            <person name="Mueller R.-W."/>
            <person name="Bruemmer F."/>
            <person name="Labrenz M."/>
            <person name="Spormann A.M."/>
            <person name="Op Den Camp H."/>
            <person name="Overmann J."/>
            <person name="Amann R."/>
            <person name="Jetten M.S.M."/>
            <person name="Mascher T."/>
            <person name="Medema M.H."/>
            <person name="Devos D.P."/>
            <person name="Kaster A.-K."/>
            <person name="Ovreas L."/>
            <person name="Rohde M."/>
            <person name="Galperin M.Y."/>
            <person name="Jogler C."/>
        </authorList>
    </citation>
    <scope>NUCLEOTIDE SEQUENCE [LARGE SCALE GENOMIC DNA]</scope>
    <source>
        <strain evidence="1 2">Poly51</strain>
    </source>
</reference>
<proteinExistence type="predicted"/>
<dbReference type="Pfam" id="PF26541">
    <property type="entry name" value="MafI2"/>
    <property type="match status" value="1"/>
</dbReference>
<dbReference type="InterPro" id="IPR058702">
    <property type="entry name" value="MafI2-like"/>
</dbReference>
<comment type="caution">
    <text evidence="1">The sequence shown here is derived from an EMBL/GenBank/DDBJ whole genome shotgun (WGS) entry which is preliminary data.</text>
</comment>